<accession>A0A2H3AY16</accession>
<dbReference type="STRING" id="1076256.A0A2H3AY16"/>
<feature type="compositionally biased region" description="Basic residues" evidence="1">
    <location>
        <begin position="208"/>
        <end position="226"/>
    </location>
</feature>
<reference evidence="3" key="1">
    <citation type="journal article" date="2017" name="Nat. Ecol. Evol.">
        <title>Genome expansion and lineage-specific genetic innovations in the forest pathogenic fungi Armillaria.</title>
        <authorList>
            <person name="Sipos G."/>
            <person name="Prasanna A.N."/>
            <person name="Walter M.C."/>
            <person name="O'Connor E."/>
            <person name="Balint B."/>
            <person name="Krizsan K."/>
            <person name="Kiss B."/>
            <person name="Hess J."/>
            <person name="Varga T."/>
            <person name="Slot J."/>
            <person name="Riley R."/>
            <person name="Boka B."/>
            <person name="Rigling D."/>
            <person name="Barry K."/>
            <person name="Lee J."/>
            <person name="Mihaltcheva S."/>
            <person name="LaButti K."/>
            <person name="Lipzen A."/>
            <person name="Waldron R."/>
            <person name="Moloney N.M."/>
            <person name="Sperisen C."/>
            <person name="Kredics L."/>
            <person name="Vagvoelgyi C."/>
            <person name="Patrignani A."/>
            <person name="Fitzpatrick D."/>
            <person name="Nagy I."/>
            <person name="Doyle S."/>
            <person name="Anderson J.B."/>
            <person name="Grigoriev I.V."/>
            <person name="Gueldener U."/>
            <person name="Muensterkoetter M."/>
            <person name="Nagy L.G."/>
        </authorList>
    </citation>
    <scope>NUCLEOTIDE SEQUENCE [LARGE SCALE GENOMIC DNA]</scope>
    <source>
        <strain evidence="3">28-4</strain>
    </source>
</reference>
<name>A0A2H3AY16_9AGAR</name>
<evidence type="ECO:0000313" key="2">
    <source>
        <dbReference type="EMBL" id="PBK63591.1"/>
    </source>
</evidence>
<evidence type="ECO:0000313" key="3">
    <source>
        <dbReference type="Proteomes" id="UP000218334"/>
    </source>
</evidence>
<organism evidence="2 3">
    <name type="scientific">Armillaria solidipes</name>
    <dbReference type="NCBI Taxonomy" id="1076256"/>
    <lineage>
        <taxon>Eukaryota</taxon>
        <taxon>Fungi</taxon>
        <taxon>Dikarya</taxon>
        <taxon>Basidiomycota</taxon>
        <taxon>Agaricomycotina</taxon>
        <taxon>Agaricomycetes</taxon>
        <taxon>Agaricomycetidae</taxon>
        <taxon>Agaricales</taxon>
        <taxon>Marasmiineae</taxon>
        <taxon>Physalacriaceae</taxon>
        <taxon>Armillaria</taxon>
    </lineage>
</organism>
<evidence type="ECO:0000256" key="1">
    <source>
        <dbReference type="SAM" id="MobiDB-lite"/>
    </source>
</evidence>
<gene>
    <name evidence="2" type="ORF">ARMSODRAFT_1023793</name>
</gene>
<dbReference type="EMBL" id="KZ293457">
    <property type="protein sequence ID" value="PBK63591.1"/>
    <property type="molecule type" value="Genomic_DNA"/>
</dbReference>
<feature type="region of interest" description="Disordered" evidence="1">
    <location>
        <begin position="177"/>
        <end position="242"/>
    </location>
</feature>
<sequence length="390" mass="44967">MPIVYAQYINKEVDTIDINDSDNDELLLPEDVPLYLPSAFTATEHEKLKVVSLGIQEGKLHKAGAYNAIISIRNAIKDVAVAKKNNRTHGHTQATHMRYCKIIHDAERKQNFATTTYHSHRDTMISLGVIREDDEVFQIITDKDVFHKDTLMKRNIGDTYCNDGHMLAMPIPEIAVEDNTGTQGSKRKCHTRLTLDDNESDSGERKPQTKKKSKATKRSTKTKAKRKQDTANQENDADALFAERPADDVPMVEWKTGWVWKFRGKNKWTDKEIHEWEEEGDHVQWFHAKANMQRWQEQWELRQAEFDHLLLALNYMKNVWSAIAINCSDKAGYAEAARQKQAMYMKMEAIAKVQLEDAGYKHLLDLPKDQPFWLHIATQHEDLEGAIARI</sequence>
<keyword evidence="3" id="KW-1185">Reference proteome</keyword>
<proteinExistence type="predicted"/>
<dbReference type="AlphaFoldDB" id="A0A2H3AY16"/>
<protein>
    <submittedName>
        <fullName evidence="2">Uncharacterized protein</fullName>
    </submittedName>
</protein>
<dbReference type="Proteomes" id="UP000218334">
    <property type="component" value="Unassembled WGS sequence"/>
</dbReference>